<feature type="signal peptide" evidence="3">
    <location>
        <begin position="1"/>
        <end position="23"/>
    </location>
</feature>
<evidence type="ECO:0000259" key="4">
    <source>
        <dbReference type="Pfam" id="PF05433"/>
    </source>
</evidence>
<comment type="caution">
    <text evidence="5">The sequence shown here is derived from an EMBL/GenBank/DDBJ whole genome shotgun (WGS) entry which is preliminary data.</text>
</comment>
<sequence>MNAIRTMLCLGTLAFAGSVAAQAPAPQPQPAYGPQDEGRRFDDGSRVVCQEVEVQRNSNDPNRVGGTVAGAVIGGLVGNQVGSGDGRKLATAGGAVAGGAIGRKVQGDRQETVGDRIVETRCERVWR</sequence>
<comment type="subcellular location">
    <subcellularLocation>
        <location evidence="1">Membrane</location>
    </subcellularLocation>
</comment>
<evidence type="ECO:0000256" key="1">
    <source>
        <dbReference type="ARBA" id="ARBA00004370"/>
    </source>
</evidence>
<dbReference type="InterPro" id="IPR008816">
    <property type="entry name" value="Gly_zipper_2TM_dom"/>
</dbReference>
<organism evidence="5 6">
    <name type="scientific">Luteimonas salinisoli</name>
    <dbReference type="NCBI Taxonomy" id="2752307"/>
    <lineage>
        <taxon>Bacteria</taxon>
        <taxon>Pseudomonadati</taxon>
        <taxon>Pseudomonadota</taxon>
        <taxon>Gammaproteobacteria</taxon>
        <taxon>Lysobacterales</taxon>
        <taxon>Lysobacteraceae</taxon>
        <taxon>Luteimonas</taxon>
    </lineage>
</organism>
<feature type="domain" description="Glycine zipper 2TM" evidence="4">
    <location>
        <begin position="65"/>
        <end position="106"/>
    </location>
</feature>
<protein>
    <submittedName>
        <fullName evidence="5">Glycine zipper 2TM domain-containing protein</fullName>
    </submittedName>
</protein>
<evidence type="ECO:0000313" key="5">
    <source>
        <dbReference type="EMBL" id="NZA25639.1"/>
    </source>
</evidence>
<evidence type="ECO:0000256" key="3">
    <source>
        <dbReference type="SAM" id="SignalP"/>
    </source>
</evidence>
<keyword evidence="3" id="KW-0732">Signal</keyword>
<proteinExistence type="predicted"/>
<dbReference type="InterPro" id="IPR051407">
    <property type="entry name" value="Bact_OM_lipoprot/Surf_antigen"/>
</dbReference>
<dbReference type="Proteomes" id="UP000578091">
    <property type="component" value="Unassembled WGS sequence"/>
</dbReference>
<evidence type="ECO:0000313" key="6">
    <source>
        <dbReference type="Proteomes" id="UP000578091"/>
    </source>
</evidence>
<dbReference type="Pfam" id="PF05433">
    <property type="entry name" value="Rick_17kDa_Anti"/>
    <property type="match status" value="1"/>
</dbReference>
<dbReference type="PANTHER" id="PTHR35603:SF2">
    <property type="entry name" value="OUTER MEMBRANE LIPOPROTEIN"/>
    <property type="match status" value="1"/>
</dbReference>
<reference evidence="5 6" key="1">
    <citation type="submission" date="2020-07" db="EMBL/GenBank/DDBJ databases">
        <title>Luteimonas sp. SJ-92.</title>
        <authorList>
            <person name="Huang X.-X."/>
            <person name="Xu L."/>
            <person name="Sun J.-Q."/>
        </authorList>
    </citation>
    <scope>NUCLEOTIDE SEQUENCE [LARGE SCALE GENOMIC DNA]</scope>
    <source>
        <strain evidence="5 6">SJ-92</strain>
    </source>
</reference>
<keyword evidence="6" id="KW-1185">Reference proteome</keyword>
<dbReference type="RefSeq" id="WP_180677443.1">
    <property type="nucleotide sequence ID" value="NZ_JACCKA010000030.1"/>
</dbReference>
<name>A0A853JAE5_9GAMM</name>
<accession>A0A853JAE5</accession>
<dbReference type="GO" id="GO:0019867">
    <property type="term" value="C:outer membrane"/>
    <property type="evidence" value="ECO:0007669"/>
    <property type="project" value="InterPro"/>
</dbReference>
<evidence type="ECO:0000256" key="2">
    <source>
        <dbReference type="ARBA" id="ARBA00023136"/>
    </source>
</evidence>
<gene>
    <name evidence="5" type="ORF">H0E84_04530</name>
</gene>
<feature type="chain" id="PRO_5032598241" evidence="3">
    <location>
        <begin position="24"/>
        <end position="127"/>
    </location>
</feature>
<dbReference type="EMBL" id="JACCKA010000030">
    <property type="protein sequence ID" value="NZA25639.1"/>
    <property type="molecule type" value="Genomic_DNA"/>
</dbReference>
<keyword evidence="2" id="KW-0472">Membrane</keyword>
<dbReference type="PANTHER" id="PTHR35603">
    <property type="match status" value="1"/>
</dbReference>
<dbReference type="AlphaFoldDB" id="A0A853JAE5"/>